<evidence type="ECO:0000313" key="4">
    <source>
        <dbReference type="EMBL" id="PKK88124.1"/>
    </source>
</evidence>
<dbReference type="EMBL" id="PGXC01000064">
    <property type="protein sequence ID" value="PKK88124.1"/>
    <property type="molecule type" value="Genomic_DNA"/>
</dbReference>
<feature type="transmembrane region" description="Helical" evidence="3">
    <location>
        <begin position="805"/>
        <end position="823"/>
    </location>
</feature>
<feature type="transmembrane region" description="Helical" evidence="3">
    <location>
        <begin position="835"/>
        <end position="854"/>
    </location>
</feature>
<feature type="transmembrane region" description="Helical" evidence="3">
    <location>
        <begin position="1095"/>
        <end position="1113"/>
    </location>
</feature>
<feature type="transmembrane region" description="Helical" evidence="3">
    <location>
        <begin position="931"/>
        <end position="948"/>
    </location>
</feature>
<feature type="transmembrane region" description="Helical" evidence="3">
    <location>
        <begin position="227"/>
        <end position="245"/>
    </location>
</feature>
<comment type="caution">
    <text evidence="4">The sequence shown here is derived from an EMBL/GenBank/DDBJ whole genome shotgun (WGS) entry which is preliminary data.</text>
</comment>
<feature type="region of interest" description="Disordered" evidence="2">
    <location>
        <begin position="154"/>
        <end position="213"/>
    </location>
</feature>
<accession>A0A2N1PIG7</accession>
<dbReference type="Proteomes" id="UP000233256">
    <property type="component" value="Unassembled WGS sequence"/>
</dbReference>
<feature type="transmembrane region" description="Helical" evidence="3">
    <location>
        <begin position="1048"/>
        <end position="1065"/>
    </location>
</feature>
<keyword evidence="1" id="KW-0175">Coiled coil</keyword>
<feature type="transmembrane region" description="Helical" evidence="3">
    <location>
        <begin position="716"/>
        <end position="733"/>
    </location>
</feature>
<feature type="transmembrane region" description="Helical" evidence="3">
    <location>
        <begin position="286"/>
        <end position="305"/>
    </location>
</feature>
<feature type="transmembrane region" description="Helical" evidence="3">
    <location>
        <begin position="483"/>
        <end position="500"/>
    </location>
</feature>
<feature type="transmembrane region" description="Helical" evidence="3">
    <location>
        <begin position="1071"/>
        <end position="1088"/>
    </location>
</feature>
<feature type="transmembrane region" description="Helical" evidence="3">
    <location>
        <begin position="423"/>
        <end position="443"/>
    </location>
</feature>
<feature type="transmembrane region" description="Helical" evidence="3">
    <location>
        <begin position="560"/>
        <end position="580"/>
    </location>
</feature>
<feature type="transmembrane region" description="Helical" evidence="3">
    <location>
        <begin position="907"/>
        <end position="925"/>
    </location>
</feature>
<name>A0A2N1PIG7_9BACT</name>
<feature type="transmembrane region" description="Helical" evidence="3">
    <location>
        <begin position="745"/>
        <end position="765"/>
    </location>
</feature>
<feature type="compositionally biased region" description="Basic and acidic residues" evidence="2">
    <location>
        <begin position="168"/>
        <end position="185"/>
    </location>
</feature>
<feature type="transmembrane region" description="Helical" evidence="3">
    <location>
        <begin position="771"/>
        <end position="789"/>
    </location>
</feature>
<proteinExistence type="predicted"/>
<sequence>MSLIFCTLAFLPFALAILFFIRIYKLFKRVSGLENSSAGSEEKIRILTRKLSDMEREFARIRKEAAQGTAIDLHAVREKQTVVTEAPASVEPAVSDIPDSPDIPALPKSRVVRPEAFRVKTISAQIEAAEILQSGESEIQRTEQVNAEQVNAEHVNAEQTNAETLNSEPRKSQPESRRPEPRKPETQSAPPRKSLPINYNPPRSEKTGNADGPSFWNKLEQQLSDNWTGIGGTLFLVLGIAFLGLHTALKMSEFGRFVLITSLSGVLAGLFFWLQSKKDWIKLALWMRSAAGGVFLFACLGAGGIPGLKWIDAPTPALALLILGIAVNTWLAHAGGSQAFASLHVILSLAAIAVAPSSITTLTLAGLVAVIGVLLSYRERWDHHLLATITAFFLFHLHWFLTMAAASGEVPYLIRGGLLLDRVSNVCGIISVALVFLAAASVHYRDLYRSATFELNPFIVHMLNWLFLGSGLLMHATGSRWKTIPLFIAAAAAFALARHARSRGIKWLYRTDTMMAQIIASIAVVSLYRWGFPMAGSFALLFMEWVVFGRLMVAERDIPLFRMATAGIHLTAVLLMGWGVFTIADAGLHAQTLSVEGSPIAMALILILCGWFAAMWHKFIALPENSGYLKQDGLFSLEWSADCEFSFSGFLAPLFLLAAAQVSGTNQWLPLILSLFFCHQLWVRGKAGTNGMSVGIAIAICSFFVMQWNYYESMTLMAGLPLFLISIAAFKWSYVPYFKDHAHWFGLYTATIHAMFLSVALLNRVSAPVPGVLWLILSVGMLESALWVSQRSRGVSGSIGTPDRYMLHCGYLLIAAFIGRHLMVDLQCEDYLGPMKVRGLIELFAIAIFGYWGFAVKAPRQISRHFSTKNGDSASATSTSATSASAISASADSGVDIQQLIYRSWRLLHPLFMELILVFHTLFFALQTDKYWHAIIWAITAIVLHWQGSRKTIGQSFPNLSRLRFHALLFYLVSIFQTAFLLGVFEKLGQYWFETAWILGIVATFIQTAFLIRVYRGGVRAMTPPWLPDSLLFLTPLTKWISAHRNAVVFYPLLTGVALFLYWTFDHSTLTLLWVAECFGIFSLSILLREAHFRHVALAGLALCIARLLLYDLAKAPTLTRAAVFAGVGALMIGMHALYNKYRDRFMN</sequence>
<feature type="transmembrane region" description="Helical" evidence="3">
    <location>
        <begin position="384"/>
        <end position="403"/>
    </location>
</feature>
<feature type="transmembrane region" description="Helical" evidence="3">
    <location>
        <begin position="600"/>
        <end position="622"/>
    </location>
</feature>
<feature type="transmembrane region" description="Helical" evidence="3">
    <location>
        <begin position="1119"/>
        <end position="1139"/>
    </location>
</feature>
<feature type="transmembrane region" description="Helical" evidence="3">
    <location>
        <begin position="345"/>
        <end position="377"/>
    </location>
</feature>
<feature type="transmembrane region" description="Helical" evidence="3">
    <location>
        <begin position="692"/>
        <end position="710"/>
    </location>
</feature>
<keyword evidence="3" id="KW-1133">Transmembrane helix</keyword>
<keyword evidence="3" id="KW-0472">Membrane</keyword>
<feature type="transmembrane region" description="Helical" evidence="3">
    <location>
        <begin position="317"/>
        <end position="333"/>
    </location>
</feature>
<feature type="transmembrane region" description="Helical" evidence="3">
    <location>
        <begin position="991"/>
        <end position="1012"/>
    </location>
</feature>
<gene>
    <name evidence="4" type="ORF">CVV64_20170</name>
</gene>
<dbReference type="AlphaFoldDB" id="A0A2N1PIG7"/>
<evidence type="ECO:0000256" key="2">
    <source>
        <dbReference type="SAM" id="MobiDB-lite"/>
    </source>
</evidence>
<keyword evidence="3" id="KW-0812">Transmembrane</keyword>
<feature type="transmembrane region" description="Helical" evidence="3">
    <location>
        <begin position="257"/>
        <end position="274"/>
    </location>
</feature>
<feature type="compositionally biased region" description="Polar residues" evidence="2">
    <location>
        <begin position="157"/>
        <end position="166"/>
    </location>
</feature>
<evidence type="ECO:0000256" key="1">
    <source>
        <dbReference type="SAM" id="Coils"/>
    </source>
</evidence>
<feature type="transmembrane region" description="Helical" evidence="3">
    <location>
        <begin position="968"/>
        <end position="985"/>
    </location>
</feature>
<evidence type="ECO:0000256" key="3">
    <source>
        <dbReference type="SAM" id="Phobius"/>
    </source>
</evidence>
<feature type="coiled-coil region" evidence="1">
    <location>
        <begin position="37"/>
        <end position="64"/>
    </location>
</feature>
<feature type="transmembrane region" description="Helical" evidence="3">
    <location>
        <begin position="455"/>
        <end position="477"/>
    </location>
</feature>
<protein>
    <recommendedName>
        <fullName evidence="6">DUF2339 domain-containing protein</fullName>
    </recommendedName>
</protein>
<evidence type="ECO:0000313" key="5">
    <source>
        <dbReference type="Proteomes" id="UP000233256"/>
    </source>
</evidence>
<reference evidence="4 5" key="1">
    <citation type="journal article" date="2017" name="ISME J.">
        <title>Potential for microbial H2 and metal transformations associated with novel bacteria and archaea in deep terrestrial subsurface sediments.</title>
        <authorList>
            <person name="Hernsdorf A.W."/>
            <person name="Amano Y."/>
            <person name="Miyakawa K."/>
            <person name="Ise K."/>
            <person name="Suzuki Y."/>
            <person name="Anantharaman K."/>
            <person name="Probst A."/>
            <person name="Burstein D."/>
            <person name="Thomas B.C."/>
            <person name="Banfield J.F."/>
        </authorList>
    </citation>
    <scope>NUCLEOTIDE SEQUENCE [LARGE SCALE GENOMIC DNA]</scope>
    <source>
        <strain evidence="4">HGW-Wallbacteria-1</strain>
    </source>
</reference>
<organism evidence="4 5">
    <name type="scientific">Candidatus Wallbacteria bacterium HGW-Wallbacteria-1</name>
    <dbReference type="NCBI Taxonomy" id="2013854"/>
    <lineage>
        <taxon>Bacteria</taxon>
        <taxon>Candidatus Walliibacteriota</taxon>
    </lineage>
</organism>
<evidence type="ECO:0008006" key="6">
    <source>
        <dbReference type="Google" id="ProtNLM"/>
    </source>
</evidence>